<gene>
    <name evidence="2" type="ORF">C0Q70_10615</name>
</gene>
<feature type="region of interest" description="Disordered" evidence="1">
    <location>
        <begin position="76"/>
        <end position="101"/>
    </location>
</feature>
<protein>
    <submittedName>
        <fullName evidence="2">Uncharacterized protein</fullName>
    </submittedName>
</protein>
<dbReference type="EMBL" id="PZQS01000006">
    <property type="protein sequence ID" value="PVD28034.1"/>
    <property type="molecule type" value="Genomic_DNA"/>
</dbReference>
<organism evidence="2 3">
    <name type="scientific">Pomacea canaliculata</name>
    <name type="common">Golden apple snail</name>
    <dbReference type="NCBI Taxonomy" id="400727"/>
    <lineage>
        <taxon>Eukaryota</taxon>
        <taxon>Metazoa</taxon>
        <taxon>Spiralia</taxon>
        <taxon>Lophotrochozoa</taxon>
        <taxon>Mollusca</taxon>
        <taxon>Gastropoda</taxon>
        <taxon>Caenogastropoda</taxon>
        <taxon>Architaenioglossa</taxon>
        <taxon>Ampullarioidea</taxon>
        <taxon>Ampullariidae</taxon>
        <taxon>Pomacea</taxon>
    </lineage>
</organism>
<comment type="caution">
    <text evidence="2">The sequence shown here is derived from an EMBL/GenBank/DDBJ whole genome shotgun (WGS) entry which is preliminary data.</text>
</comment>
<sequence length="101" mass="11105">MSRAQDVMTTGGGCTGRTAVAVATTDNCSHHYYYNCCRHRCWQCRSSELPWRKATVTDRSPTFNVAGVTTADGVWGASRGDKNINNDNNGVENNDFREAVV</sequence>
<name>A0A2T7P3N3_POMCA</name>
<proteinExistence type="predicted"/>
<evidence type="ECO:0000313" key="2">
    <source>
        <dbReference type="EMBL" id="PVD28034.1"/>
    </source>
</evidence>
<evidence type="ECO:0000313" key="3">
    <source>
        <dbReference type="Proteomes" id="UP000245119"/>
    </source>
</evidence>
<reference evidence="2 3" key="1">
    <citation type="submission" date="2018-04" db="EMBL/GenBank/DDBJ databases">
        <title>The genome of golden apple snail Pomacea canaliculata provides insight into stress tolerance and invasive adaptation.</title>
        <authorList>
            <person name="Liu C."/>
            <person name="Liu B."/>
            <person name="Ren Y."/>
            <person name="Zhang Y."/>
            <person name="Wang H."/>
            <person name="Li S."/>
            <person name="Jiang F."/>
            <person name="Yin L."/>
            <person name="Zhang G."/>
            <person name="Qian W."/>
            <person name="Fan W."/>
        </authorList>
    </citation>
    <scope>NUCLEOTIDE SEQUENCE [LARGE SCALE GENOMIC DNA]</scope>
    <source>
        <strain evidence="2">SZHN2017</strain>
        <tissue evidence="2">Muscle</tissue>
    </source>
</reference>
<dbReference type="Proteomes" id="UP000245119">
    <property type="component" value="Linkage Group LG6"/>
</dbReference>
<accession>A0A2T7P3N3</accession>
<evidence type="ECO:0000256" key="1">
    <source>
        <dbReference type="SAM" id="MobiDB-lite"/>
    </source>
</evidence>
<keyword evidence="3" id="KW-1185">Reference proteome</keyword>
<dbReference type="AlphaFoldDB" id="A0A2T7P3N3"/>